<keyword evidence="7 12" id="KW-1133">Transmembrane helix</keyword>
<dbReference type="GO" id="GO:0005794">
    <property type="term" value="C:Golgi apparatus"/>
    <property type="evidence" value="ECO:0007669"/>
    <property type="project" value="TreeGrafter"/>
</dbReference>
<reference evidence="13 14" key="1">
    <citation type="journal article" date="2017" name="Nature">
        <title>The Apostasia genome and the evolution of orchids.</title>
        <authorList>
            <person name="Zhang G.Q."/>
            <person name="Liu K.W."/>
            <person name="Li Z."/>
            <person name="Lohaus R."/>
            <person name="Hsiao Y.Y."/>
            <person name="Niu S.C."/>
            <person name="Wang J.Y."/>
            <person name="Lin Y.C."/>
            <person name="Xu Q."/>
            <person name="Chen L.J."/>
            <person name="Yoshida K."/>
            <person name="Fujiwara S."/>
            <person name="Wang Z.W."/>
            <person name="Zhang Y.Q."/>
            <person name="Mitsuda N."/>
            <person name="Wang M."/>
            <person name="Liu G.H."/>
            <person name="Pecoraro L."/>
            <person name="Huang H.X."/>
            <person name="Xiao X.J."/>
            <person name="Lin M."/>
            <person name="Wu X.Y."/>
            <person name="Wu W.L."/>
            <person name="Chen Y.Y."/>
            <person name="Chang S.B."/>
            <person name="Sakamoto S."/>
            <person name="Ohme-Takagi M."/>
            <person name="Yagi M."/>
            <person name="Zeng S.J."/>
            <person name="Shen C.Y."/>
            <person name="Yeh C.M."/>
            <person name="Luo Y.B."/>
            <person name="Tsai W.C."/>
            <person name="Van de Peer Y."/>
            <person name="Liu Z.J."/>
        </authorList>
    </citation>
    <scope>NUCLEOTIDE SEQUENCE [LARGE SCALE GENOMIC DNA]</scope>
    <source>
        <strain evidence="14">cv. Shenzhen</strain>
        <tissue evidence="13">Stem</tissue>
    </source>
</reference>
<keyword evidence="14" id="KW-1185">Reference proteome</keyword>
<protein>
    <recommendedName>
        <fullName evidence="15">Transmembrane protein 214-A</fullName>
    </recommendedName>
</protein>
<evidence type="ECO:0000256" key="3">
    <source>
        <dbReference type="ARBA" id="ARBA00011720"/>
    </source>
</evidence>
<evidence type="ECO:0000313" key="13">
    <source>
        <dbReference type="EMBL" id="PKA63530.1"/>
    </source>
</evidence>
<evidence type="ECO:0000256" key="4">
    <source>
        <dbReference type="ARBA" id="ARBA00022692"/>
    </source>
</evidence>
<evidence type="ECO:0000313" key="14">
    <source>
        <dbReference type="Proteomes" id="UP000236161"/>
    </source>
</evidence>
<feature type="transmembrane region" description="Helical" evidence="12">
    <location>
        <begin position="556"/>
        <end position="578"/>
    </location>
</feature>
<comment type="similarity">
    <text evidence="2">Belongs to the TMEM214 family.</text>
</comment>
<dbReference type="STRING" id="1088818.A0A2I0B6X4"/>
<evidence type="ECO:0000256" key="11">
    <source>
        <dbReference type="SAM" id="MobiDB-lite"/>
    </source>
</evidence>
<name>A0A2I0B6X4_9ASPA</name>
<keyword evidence="6" id="KW-0256">Endoplasmic reticulum</keyword>
<accession>A0A2I0B6X4</accession>
<dbReference type="Pfam" id="PF10151">
    <property type="entry name" value="TMEM214"/>
    <property type="match status" value="1"/>
</dbReference>
<proteinExistence type="inferred from homology"/>
<evidence type="ECO:0000256" key="8">
    <source>
        <dbReference type="ARBA" id="ARBA00023136"/>
    </source>
</evidence>
<sequence>MDPIGDPNLAGSDAADGHSGGDATTASNHGWQKVTYPKRHRRQNQVVATSGDLRPNGVPQIERSNVFASVEQKAQERRSAIESAAASAVAATGSRPAPAAVASDEDEDDSGAEGAGAVGTENGAEGVKKVKQKKPKKPKVTVQEAASKIDAGDLATFIAEVSVSYESQQDIQLMRFADYFGRAFSAVSASQFPWSKMFKESPISKIIEVPICHISEQVYKTSVDWIAQKSPEAVGYFVCWCLDSILSDLTSQQAATKGSKKSTQQSPSKSQVAIFVVLAMTLRRKPDVLINLLPKLQENPKYQGQDKIPILVWAISQASQGELVVGMHAWSHYLLPLISGKSGNPQTRGLALQLLECILSGPKARPVLLNGAVRKGERLVPPPTLDLLLRATFPTPSARVKATERFEAVYPFLKELALAGSPGSKATKQAASQTLPFTLRAMQENNAELNKEAANIFIWCLAQNPDCYKQWENVYLENIDASISVLHKLSDDWKEHSAILSPFDHLRESLKRLRELNEKALPASADGSDEAAIKEADKYCKVLLGRVTRRSTCVNIGIFIVLLAIAIGFIASSSFNFLDHEKLFAVVSSLQSS</sequence>
<dbReference type="OrthoDB" id="10022292at2759"/>
<dbReference type="InterPro" id="IPR019308">
    <property type="entry name" value="TMEM214"/>
</dbReference>
<comment type="function">
    <text evidence="10">Critical mediator, in cooperation with CASP4, of endoplasmic reticulum-stress induced apoptosis. Required or the activation of CASP4 following endoplasmic reticulum stress.</text>
</comment>
<evidence type="ECO:0008006" key="15">
    <source>
        <dbReference type="Google" id="ProtNLM"/>
    </source>
</evidence>
<comment type="subcellular location">
    <subcellularLocation>
        <location evidence="1">Endoplasmic reticulum membrane</location>
        <topology evidence="1">Multi-pass membrane protein</topology>
    </subcellularLocation>
</comment>
<keyword evidence="5" id="KW-0053">Apoptosis</keyword>
<dbReference type="AlphaFoldDB" id="A0A2I0B6X4"/>
<organism evidence="13 14">
    <name type="scientific">Apostasia shenzhenica</name>
    <dbReference type="NCBI Taxonomy" id="1088818"/>
    <lineage>
        <taxon>Eukaryota</taxon>
        <taxon>Viridiplantae</taxon>
        <taxon>Streptophyta</taxon>
        <taxon>Embryophyta</taxon>
        <taxon>Tracheophyta</taxon>
        <taxon>Spermatophyta</taxon>
        <taxon>Magnoliopsida</taxon>
        <taxon>Liliopsida</taxon>
        <taxon>Asparagales</taxon>
        <taxon>Orchidaceae</taxon>
        <taxon>Apostasioideae</taxon>
        <taxon>Apostasia</taxon>
    </lineage>
</organism>
<keyword evidence="4 12" id="KW-0812">Transmembrane</keyword>
<evidence type="ECO:0000256" key="5">
    <source>
        <dbReference type="ARBA" id="ARBA00022703"/>
    </source>
</evidence>
<evidence type="ECO:0000256" key="1">
    <source>
        <dbReference type="ARBA" id="ARBA00004477"/>
    </source>
</evidence>
<dbReference type="PANTHER" id="PTHR13448:SF0">
    <property type="entry name" value="TRANSMEMBRANE PROTEIN 214"/>
    <property type="match status" value="1"/>
</dbReference>
<evidence type="ECO:0000256" key="12">
    <source>
        <dbReference type="SAM" id="Phobius"/>
    </source>
</evidence>
<evidence type="ECO:0000256" key="2">
    <source>
        <dbReference type="ARBA" id="ARBA00007984"/>
    </source>
</evidence>
<evidence type="ECO:0000256" key="7">
    <source>
        <dbReference type="ARBA" id="ARBA00022989"/>
    </source>
</evidence>
<dbReference type="PANTHER" id="PTHR13448">
    <property type="entry name" value="TRANSMEMBRANE PROTEIN 214"/>
    <property type="match status" value="1"/>
</dbReference>
<dbReference type="GO" id="GO:0005789">
    <property type="term" value="C:endoplasmic reticulum membrane"/>
    <property type="evidence" value="ECO:0007669"/>
    <property type="project" value="UniProtKB-SubCell"/>
</dbReference>
<comment type="subunit">
    <text evidence="3">Constitutively interacts with CASP4; required for the localization of procaspase 4 to the ER.</text>
</comment>
<keyword evidence="8 12" id="KW-0472">Membrane</keyword>
<keyword evidence="9" id="KW-0325">Glycoprotein</keyword>
<feature type="region of interest" description="Disordered" evidence="11">
    <location>
        <begin position="1"/>
        <end position="137"/>
    </location>
</feature>
<evidence type="ECO:0000256" key="10">
    <source>
        <dbReference type="ARBA" id="ARBA00024938"/>
    </source>
</evidence>
<dbReference type="EMBL" id="KZ451908">
    <property type="protein sequence ID" value="PKA63530.1"/>
    <property type="molecule type" value="Genomic_DNA"/>
</dbReference>
<feature type="compositionally biased region" description="Low complexity" evidence="11">
    <location>
        <begin position="81"/>
        <end position="102"/>
    </location>
</feature>
<dbReference type="Proteomes" id="UP000236161">
    <property type="component" value="Unassembled WGS sequence"/>
</dbReference>
<gene>
    <name evidence="13" type="ORF">AXF42_Ash005425</name>
</gene>
<evidence type="ECO:0000256" key="9">
    <source>
        <dbReference type="ARBA" id="ARBA00023180"/>
    </source>
</evidence>
<evidence type="ECO:0000256" key="6">
    <source>
        <dbReference type="ARBA" id="ARBA00022824"/>
    </source>
</evidence>